<sequence length="620" mass="73367">MTSLHLPTGALMTLEELEKQLQDKLAHVRQIQDDQNIDAKSVDTQVLLDSYSIQTELEICQLIPEIWALYDQKESIQQKLNELIEHSPESKKVLKNEKKRLNKELKLKLDDLDAVLKRSDDDEAEQGVWKRFRAYPKWFCLEPQRFSSWFSYQLEKQREYLDVWSNVFALIERSELAWKPASLDGDGLEAYQMACKSARRKFEESFRNISKDATAIDYFNDLLKKAYRSACIDVEIHHQVRKATEFLKEVHQLRHLLFSQLDKLPKIEELLPLIRREEKDRADLSDEQKRWLSELQVVCCQYQQAFNKIIESLEESGKLYKGGASRYIQMSAQARIQQASEMETYFAAYEKTINYMRNNLCEFDPGIARFSTWFDDKLKRKVSDENRRNAVKSGREVSTDPTSYLLNDYRDQEESESENAPDDIYILDYIDYFRAQISSMDHLRRRPRIQEFHVTAQELILSFLDILENSREYIYTKTVHVKSLEVLAERYELPIPRLTNFWHESCEPILRKIWPEPTPRHLIIRYSAEIRTWALANDDLLTIKLQGQQESCNAQTFILAFLQKLKNLGRYDYKWIRSELAKRFGVPKGESCMPQNSVDYFWHHECSPRIRQFLLDQGLS</sequence>
<dbReference type="AlphaFoldDB" id="A0A6M0SIK2"/>
<evidence type="ECO:0000313" key="2">
    <source>
        <dbReference type="EMBL" id="NEZ68420.1"/>
    </source>
</evidence>
<accession>A0A6M0SIK2</accession>
<feature type="coiled-coil region" evidence="1">
    <location>
        <begin position="91"/>
        <end position="122"/>
    </location>
</feature>
<proteinExistence type="predicted"/>
<dbReference type="RefSeq" id="WP_163671993.1">
    <property type="nucleotide sequence ID" value="NZ_QZCE01000020.1"/>
</dbReference>
<gene>
    <name evidence="2" type="ORF">D0962_37865</name>
</gene>
<evidence type="ECO:0000256" key="1">
    <source>
        <dbReference type="SAM" id="Coils"/>
    </source>
</evidence>
<dbReference type="EMBL" id="QZCE01000020">
    <property type="protein sequence ID" value="NEZ68420.1"/>
    <property type="molecule type" value="Genomic_DNA"/>
</dbReference>
<dbReference type="Proteomes" id="UP000473574">
    <property type="component" value="Unassembled WGS sequence"/>
</dbReference>
<evidence type="ECO:0000313" key="3">
    <source>
        <dbReference type="Proteomes" id="UP000473574"/>
    </source>
</evidence>
<comment type="caution">
    <text evidence="2">The sequence shown here is derived from an EMBL/GenBank/DDBJ whole genome shotgun (WGS) entry which is preliminary data.</text>
</comment>
<name>A0A6M0SIK2_9CYAN</name>
<reference evidence="2 3" key="1">
    <citation type="journal article" date="2020" name="Microb. Ecol.">
        <title>Ecogenomics of the Marine Benthic Filamentous Cyanobacterium Adonisia.</title>
        <authorList>
            <person name="Walter J.M."/>
            <person name="Coutinho F.H."/>
            <person name="Leomil L."/>
            <person name="Hargreaves P.I."/>
            <person name="Campeao M.E."/>
            <person name="Vieira V.V."/>
            <person name="Silva B.S."/>
            <person name="Fistarol G.O."/>
            <person name="Salomon P.S."/>
            <person name="Sawabe T."/>
            <person name="Mino S."/>
            <person name="Hosokawa M."/>
            <person name="Miyashita H."/>
            <person name="Maruyama F."/>
            <person name="van Verk M.C."/>
            <person name="Dutilh B.E."/>
            <person name="Thompson C.C."/>
            <person name="Thompson F.L."/>
        </authorList>
    </citation>
    <scope>NUCLEOTIDE SEQUENCE [LARGE SCALE GENOMIC DNA]</scope>
    <source>
        <strain evidence="2 3">CCMR0082</strain>
    </source>
</reference>
<organism evidence="2 3">
    <name type="scientific">Adonisia turfae CCMR0082</name>
    <dbReference type="NCBI Taxonomy" id="2304604"/>
    <lineage>
        <taxon>Bacteria</taxon>
        <taxon>Bacillati</taxon>
        <taxon>Cyanobacteriota</taxon>
        <taxon>Adonisia</taxon>
        <taxon>Adonisia turfae</taxon>
    </lineage>
</organism>
<protein>
    <submittedName>
        <fullName evidence="2">Uncharacterized protein</fullName>
    </submittedName>
</protein>
<keyword evidence="1" id="KW-0175">Coiled coil</keyword>